<proteinExistence type="predicted"/>
<dbReference type="AlphaFoldDB" id="A0A3M7SW52"/>
<evidence type="ECO:0000313" key="2">
    <source>
        <dbReference type="Proteomes" id="UP000276133"/>
    </source>
</evidence>
<name>A0A3M7SW52_BRAPC</name>
<accession>A0A3M7SW52</accession>
<evidence type="ECO:0000313" key="1">
    <source>
        <dbReference type="EMBL" id="RNA40003.1"/>
    </source>
</evidence>
<protein>
    <submittedName>
        <fullName evidence="1">Uncharacterized protein</fullName>
    </submittedName>
</protein>
<organism evidence="1 2">
    <name type="scientific">Brachionus plicatilis</name>
    <name type="common">Marine rotifer</name>
    <name type="synonym">Brachionus muelleri</name>
    <dbReference type="NCBI Taxonomy" id="10195"/>
    <lineage>
        <taxon>Eukaryota</taxon>
        <taxon>Metazoa</taxon>
        <taxon>Spiralia</taxon>
        <taxon>Gnathifera</taxon>
        <taxon>Rotifera</taxon>
        <taxon>Eurotatoria</taxon>
        <taxon>Monogononta</taxon>
        <taxon>Pseudotrocha</taxon>
        <taxon>Ploima</taxon>
        <taxon>Brachionidae</taxon>
        <taxon>Brachionus</taxon>
    </lineage>
</organism>
<sequence length="138" mass="15857">MASVDIKERAECVWTQIGLLGGIWYNHQPCLSLCQFVYTTTIGNCISSRCCVQPIKISSKFPKFHQVIQSLQQQQQQQKLQSGREKTILQKSIGSIYTLFFQWLHKSTIFCIGHLKIVQLVRSRAVLAYSLSLNDHRI</sequence>
<comment type="caution">
    <text evidence="1">The sequence shown here is derived from an EMBL/GenBank/DDBJ whole genome shotgun (WGS) entry which is preliminary data.</text>
</comment>
<gene>
    <name evidence="1" type="ORF">BpHYR1_032931</name>
</gene>
<keyword evidence="2" id="KW-1185">Reference proteome</keyword>
<reference evidence="1 2" key="1">
    <citation type="journal article" date="2018" name="Sci. Rep.">
        <title>Genomic signatures of local adaptation to the degree of environmental predictability in rotifers.</title>
        <authorList>
            <person name="Franch-Gras L."/>
            <person name="Hahn C."/>
            <person name="Garcia-Roger E.M."/>
            <person name="Carmona M.J."/>
            <person name="Serra M."/>
            <person name="Gomez A."/>
        </authorList>
    </citation>
    <scope>NUCLEOTIDE SEQUENCE [LARGE SCALE GENOMIC DNA]</scope>
    <source>
        <strain evidence="1">HYR1</strain>
    </source>
</reference>
<dbReference type="Proteomes" id="UP000276133">
    <property type="component" value="Unassembled WGS sequence"/>
</dbReference>
<dbReference type="EMBL" id="REGN01000688">
    <property type="protein sequence ID" value="RNA40003.1"/>
    <property type="molecule type" value="Genomic_DNA"/>
</dbReference>